<dbReference type="Pfam" id="PF13649">
    <property type="entry name" value="Methyltransf_25"/>
    <property type="match status" value="1"/>
</dbReference>
<feature type="domain" description="Methyltransferase" evidence="1">
    <location>
        <begin position="136"/>
        <end position="231"/>
    </location>
</feature>
<keyword evidence="2" id="KW-0489">Methyltransferase</keyword>
<dbReference type="EC" id="2.1.1.64" evidence="2"/>
<name>A0ABW4JCW8_9BACL</name>
<keyword evidence="3" id="KW-1185">Reference proteome</keyword>
<dbReference type="InterPro" id="IPR029063">
    <property type="entry name" value="SAM-dependent_MTases_sf"/>
</dbReference>
<dbReference type="CDD" id="cd02440">
    <property type="entry name" value="AdoMet_MTases"/>
    <property type="match status" value="1"/>
</dbReference>
<keyword evidence="2" id="KW-0808">Transferase</keyword>
<dbReference type="Proteomes" id="UP001597079">
    <property type="component" value="Unassembled WGS sequence"/>
</dbReference>
<dbReference type="RefSeq" id="WP_377941318.1">
    <property type="nucleotide sequence ID" value="NZ_JBHUCX010000013.1"/>
</dbReference>
<dbReference type="EC" id="2.1.1.222" evidence="2"/>
<organism evidence="2 3">
    <name type="scientific">Alicyclobacillus fodiniaquatilis</name>
    <dbReference type="NCBI Taxonomy" id="1661150"/>
    <lineage>
        <taxon>Bacteria</taxon>
        <taxon>Bacillati</taxon>
        <taxon>Bacillota</taxon>
        <taxon>Bacilli</taxon>
        <taxon>Bacillales</taxon>
        <taxon>Alicyclobacillaceae</taxon>
        <taxon>Alicyclobacillus</taxon>
    </lineage>
</organism>
<dbReference type="GO" id="GO:0032259">
    <property type="term" value="P:methylation"/>
    <property type="evidence" value="ECO:0007669"/>
    <property type="project" value="UniProtKB-KW"/>
</dbReference>
<evidence type="ECO:0000313" key="3">
    <source>
        <dbReference type="Proteomes" id="UP001597079"/>
    </source>
</evidence>
<sequence length="296" mass="33410">MNQQDSEAKRVALSLIARIKEHTRGLQDVLWSQEELMANKEFLNTASQKINDSIDLIAKNLYWYQKVGWKKFLLDRAQVEQAAFEAAAQEEKLRFGDWLAASAIGMDFYRTFPQQFPEAAIMRHLPEGEALTKQAILDVGCRDGCWLQKLIDMGARPQNLAGIEPCDTLFAEAERALGKRIPIAHGYPDTLPFQVQQFDVVLVFGMLMHVLEAHLLQRVCSQLVSVLSQHGVIFVVNASEQYLAQQDPYIAYTTRVLTADHLQALFPQYTVQFETTDTMTLAIITRDANSAKGCMA</sequence>
<gene>
    <name evidence="2" type="ORF">ACFSB2_03555</name>
</gene>
<accession>A0ABW4JCW8</accession>
<proteinExistence type="predicted"/>
<dbReference type="SUPFAM" id="SSF53335">
    <property type="entry name" value="S-adenosyl-L-methionine-dependent methyltransferases"/>
    <property type="match status" value="1"/>
</dbReference>
<dbReference type="GO" id="GO:0061542">
    <property type="term" value="F:3-demethylubiquinol 3-O-methyltransferase activity"/>
    <property type="evidence" value="ECO:0007669"/>
    <property type="project" value="UniProtKB-EC"/>
</dbReference>
<comment type="caution">
    <text evidence="2">The sequence shown here is derived from an EMBL/GenBank/DDBJ whole genome shotgun (WGS) entry which is preliminary data.</text>
</comment>
<dbReference type="EMBL" id="JBHUCX010000013">
    <property type="protein sequence ID" value="MFD1673785.1"/>
    <property type="molecule type" value="Genomic_DNA"/>
</dbReference>
<reference evidence="3" key="1">
    <citation type="journal article" date="2019" name="Int. J. Syst. Evol. Microbiol.">
        <title>The Global Catalogue of Microorganisms (GCM) 10K type strain sequencing project: providing services to taxonomists for standard genome sequencing and annotation.</title>
        <authorList>
            <consortium name="The Broad Institute Genomics Platform"/>
            <consortium name="The Broad Institute Genome Sequencing Center for Infectious Disease"/>
            <person name="Wu L."/>
            <person name="Ma J."/>
        </authorList>
    </citation>
    <scope>NUCLEOTIDE SEQUENCE [LARGE SCALE GENOMIC DNA]</scope>
    <source>
        <strain evidence="3">CGMCC 1.12286</strain>
    </source>
</reference>
<dbReference type="GO" id="GO:0102208">
    <property type="term" value="F:2-polyprenyl-6-hydroxyphenol methylase activity"/>
    <property type="evidence" value="ECO:0007669"/>
    <property type="project" value="UniProtKB-EC"/>
</dbReference>
<protein>
    <submittedName>
        <fullName evidence="2">Class I SAM-dependent methyltransferase</fullName>
        <ecNumber evidence="2">2.1.1.222</ecNumber>
        <ecNumber evidence="2">2.1.1.64</ecNumber>
    </submittedName>
</protein>
<evidence type="ECO:0000313" key="2">
    <source>
        <dbReference type="EMBL" id="MFD1673785.1"/>
    </source>
</evidence>
<dbReference type="InterPro" id="IPR041698">
    <property type="entry name" value="Methyltransf_25"/>
</dbReference>
<dbReference type="Gene3D" id="3.40.50.150">
    <property type="entry name" value="Vaccinia Virus protein VP39"/>
    <property type="match status" value="1"/>
</dbReference>
<evidence type="ECO:0000259" key="1">
    <source>
        <dbReference type="Pfam" id="PF13649"/>
    </source>
</evidence>